<sequence>MQEAEKCKGTKVKNGAVGSSGKRMSSGSRLKEKTEETQKRKAPSTSPTSPDPVVKPQPRPSDRLNPKTIDPVCTGVAVGDYIVLKQ</sequence>
<accession>A0ACB8E6Y4</accession>
<dbReference type="EMBL" id="CM037623">
    <property type="protein sequence ID" value="KAH7988249.1"/>
    <property type="molecule type" value="Genomic_DNA"/>
</dbReference>
<organism evidence="1 2">
    <name type="scientific">Sphaerodactylus townsendi</name>
    <dbReference type="NCBI Taxonomy" id="933632"/>
    <lineage>
        <taxon>Eukaryota</taxon>
        <taxon>Metazoa</taxon>
        <taxon>Chordata</taxon>
        <taxon>Craniata</taxon>
        <taxon>Vertebrata</taxon>
        <taxon>Euteleostomi</taxon>
        <taxon>Lepidosauria</taxon>
        <taxon>Squamata</taxon>
        <taxon>Bifurcata</taxon>
        <taxon>Gekkota</taxon>
        <taxon>Sphaerodactylidae</taxon>
        <taxon>Sphaerodactylus</taxon>
    </lineage>
</organism>
<gene>
    <name evidence="1" type="ORF">K3G42_011731</name>
</gene>
<proteinExistence type="predicted"/>
<keyword evidence="2" id="KW-1185">Reference proteome</keyword>
<dbReference type="Proteomes" id="UP000827872">
    <property type="component" value="Linkage Group LG10"/>
</dbReference>
<protein>
    <submittedName>
        <fullName evidence="1">Uncharacterized protein</fullName>
    </submittedName>
</protein>
<evidence type="ECO:0000313" key="1">
    <source>
        <dbReference type="EMBL" id="KAH7988249.1"/>
    </source>
</evidence>
<name>A0ACB8E6Y4_9SAUR</name>
<comment type="caution">
    <text evidence="1">The sequence shown here is derived from an EMBL/GenBank/DDBJ whole genome shotgun (WGS) entry which is preliminary data.</text>
</comment>
<evidence type="ECO:0000313" key="2">
    <source>
        <dbReference type="Proteomes" id="UP000827872"/>
    </source>
</evidence>
<reference evidence="1" key="1">
    <citation type="submission" date="2021-08" db="EMBL/GenBank/DDBJ databases">
        <title>The first chromosome-level gecko genome reveals the dynamic sex chromosomes of Neotropical dwarf geckos (Sphaerodactylidae: Sphaerodactylus).</title>
        <authorList>
            <person name="Pinto B.J."/>
            <person name="Keating S.E."/>
            <person name="Gamble T."/>
        </authorList>
    </citation>
    <scope>NUCLEOTIDE SEQUENCE</scope>
    <source>
        <strain evidence="1">TG3544</strain>
    </source>
</reference>